<dbReference type="OrthoDB" id="10249920at2759"/>
<evidence type="ECO:0000313" key="5">
    <source>
        <dbReference type="Proteomes" id="UP000184330"/>
    </source>
</evidence>
<dbReference type="GO" id="GO:0019693">
    <property type="term" value="P:ribose phosphate metabolic process"/>
    <property type="evidence" value="ECO:0007669"/>
    <property type="project" value="TreeGrafter"/>
</dbReference>
<dbReference type="Proteomes" id="UP000184330">
    <property type="component" value="Unassembled WGS sequence"/>
</dbReference>
<evidence type="ECO:0000259" key="3">
    <source>
        <dbReference type="PROSITE" id="PS51462"/>
    </source>
</evidence>
<dbReference type="GO" id="GO:0080042">
    <property type="term" value="F:ADP-glucose pyrophosphohydrolase activity"/>
    <property type="evidence" value="ECO:0007669"/>
    <property type="project" value="TreeGrafter"/>
</dbReference>
<dbReference type="PANTHER" id="PTHR11839">
    <property type="entry name" value="UDP/ADP-SUGAR PYROPHOSPHATASE"/>
    <property type="match status" value="1"/>
</dbReference>
<dbReference type="Gene3D" id="3.90.79.10">
    <property type="entry name" value="Nucleoside Triphosphate Pyrophosphohydrolase"/>
    <property type="match status" value="1"/>
</dbReference>
<dbReference type="AlphaFoldDB" id="A0A1L7XE24"/>
<dbReference type="STRING" id="576137.A0A1L7XE24"/>
<evidence type="ECO:0000256" key="2">
    <source>
        <dbReference type="ARBA" id="ARBA00022801"/>
    </source>
</evidence>
<dbReference type="SUPFAM" id="SSF55811">
    <property type="entry name" value="Nudix"/>
    <property type="match status" value="1"/>
</dbReference>
<dbReference type="PANTHER" id="PTHR11839:SF18">
    <property type="entry name" value="NUDIX HYDROLASE DOMAIN-CONTAINING PROTEIN"/>
    <property type="match status" value="1"/>
</dbReference>
<comment type="cofactor">
    <cofactor evidence="1">
        <name>Mg(2+)</name>
        <dbReference type="ChEBI" id="CHEBI:18420"/>
    </cofactor>
</comment>
<dbReference type="PROSITE" id="PS51462">
    <property type="entry name" value="NUDIX"/>
    <property type="match status" value="1"/>
</dbReference>
<proteinExistence type="predicted"/>
<keyword evidence="5" id="KW-1185">Reference proteome</keyword>
<dbReference type="EMBL" id="FJOG01000023">
    <property type="protein sequence ID" value="CZR63272.1"/>
    <property type="molecule type" value="Genomic_DNA"/>
</dbReference>
<dbReference type="CDD" id="cd03424">
    <property type="entry name" value="NUDIX_ADPRase_Nudt5_UGPPase_Nudt14"/>
    <property type="match status" value="1"/>
</dbReference>
<accession>A0A1L7XE24</accession>
<dbReference type="Pfam" id="PF00293">
    <property type="entry name" value="NUDIX"/>
    <property type="match status" value="1"/>
</dbReference>
<reference evidence="4 5" key="1">
    <citation type="submission" date="2016-03" db="EMBL/GenBank/DDBJ databases">
        <authorList>
            <person name="Ploux O."/>
        </authorList>
    </citation>
    <scope>NUCLEOTIDE SEQUENCE [LARGE SCALE GENOMIC DNA]</scope>
    <source>
        <strain evidence="4 5">UAMH 11012</strain>
    </source>
</reference>
<evidence type="ECO:0000256" key="1">
    <source>
        <dbReference type="ARBA" id="ARBA00001946"/>
    </source>
</evidence>
<keyword evidence="2 4" id="KW-0378">Hydrolase</keyword>
<dbReference type="InterPro" id="IPR015797">
    <property type="entry name" value="NUDIX_hydrolase-like_dom_sf"/>
</dbReference>
<dbReference type="GO" id="GO:0080041">
    <property type="term" value="F:ADP-ribose pyrophosphohydrolase activity"/>
    <property type="evidence" value="ECO:0007669"/>
    <property type="project" value="TreeGrafter"/>
</dbReference>
<sequence>MPPVTRSMSNTPGFNLDWFTPPVPVRFETNKISKDELLSFKPFKDWAGTLKSSLELQRTDTKHPFNKSPYSVRSVTIQSADKFGPTRVGFVKLAAEIMNEAKPKPESLPGVAFLRGGSVAMLMILRPSDSNTERWVIMTEQPRIPAGSLRFLEIPAGMIDSNQTFAGVAAKEIKEETGLVIHESELKDLTELALKGTGGQEDLQAAMYPSPGGSDEFIAIFLWEKVLDRQEIEDLRGKLTGLRTQGEKITVRILDYEQLWRVGARDAKTLAAWSLYEALKRARHPALIDSRSW</sequence>
<dbReference type="InterPro" id="IPR000086">
    <property type="entry name" value="NUDIX_hydrolase_dom"/>
</dbReference>
<gene>
    <name evidence="4" type="ORF">PAC_13169</name>
</gene>
<organism evidence="4 5">
    <name type="scientific">Phialocephala subalpina</name>
    <dbReference type="NCBI Taxonomy" id="576137"/>
    <lineage>
        <taxon>Eukaryota</taxon>
        <taxon>Fungi</taxon>
        <taxon>Dikarya</taxon>
        <taxon>Ascomycota</taxon>
        <taxon>Pezizomycotina</taxon>
        <taxon>Leotiomycetes</taxon>
        <taxon>Helotiales</taxon>
        <taxon>Mollisiaceae</taxon>
        <taxon>Phialocephala</taxon>
        <taxon>Phialocephala fortinii species complex</taxon>
    </lineage>
</organism>
<evidence type="ECO:0000313" key="4">
    <source>
        <dbReference type="EMBL" id="CZR63272.1"/>
    </source>
</evidence>
<feature type="domain" description="Nudix hydrolase" evidence="3">
    <location>
        <begin position="114"/>
        <end position="277"/>
    </location>
</feature>
<protein>
    <submittedName>
        <fullName evidence="4">Related to nucleoside diphosphate-sugar hydrolase of the MutT (NUDIX) family</fullName>
    </submittedName>
</protein>
<dbReference type="GO" id="GO:0006753">
    <property type="term" value="P:nucleoside phosphate metabolic process"/>
    <property type="evidence" value="ECO:0007669"/>
    <property type="project" value="TreeGrafter"/>
</dbReference>
<name>A0A1L7XE24_9HELO</name>